<keyword evidence="2" id="KW-1185">Reference proteome</keyword>
<comment type="caution">
    <text evidence="1">The sequence shown here is derived from an EMBL/GenBank/DDBJ whole genome shotgun (WGS) entry which is preliminary data.</text>
</comment>
<sequence length="60" mass="6249">MAACLLAAAEPALARSGRRPEVALDSDHVVAAVRSDGLLRDPRGQGVNAFAPIPAVWGRE</sequence>
<evidence type="ECO:0000313" key="1">
    <source>
        <dbReference type="EMBL" id="GAA0564357.1"/>
    </source>
</evidence>
<accession>A0ABN1EDL3</accession>
<dbReference type="EMBL" id="BAAAGS010000111">
    <property type="protein sequence ID" value="GAA0564357.1"/>
    <property type="molecule type" value="Genomic_DNA"/>
</dbReference>
<protein>
    <submittedName>
        <fullName evidence="1">Uncharacterized protein</fullName>
    </submittedName>
</protein>
<dbReference type="Proteomes" id="UP001500729">
    <property type="component" value="Unassembled WGS sequence"/>
</dbReference>
<evidence type="ECO:0000313" key="2">
    <source>
        <dbReference type="Proteomes" id="UP001500729"/>
    </source>
</evidence>
<gene>
    <name evidence="1" type="ORF">GCM10009533_70460</name>
</gene>
<organism evidence="1 2">
    <name type="scientific">Saccharopolyspora erythraea</name>
    <name type="common">Streptomyces erythraeus</name>
    <dbReference type="NCBI Taxonomy" id="1836"/>
    <lineage>
        <taxon>Bacteria</taxon>
        <taxon>Bacillati</taxon>
        <taxon>Actinomycetota</taxon>
        <taxon>Actinomycetes</taxon>
        <taxon>Pseudonocardiales</taxon>
        <taxon>Pseudonocardiaceae</taxon>
        <taxon>Saccharopolyspora</taxon>
    </lineage>
</organism>
<proteinExistence type="predicted"/>
<reference evidence="1 2" key="1">
    <citation type="journal article" date="2019" name="Int. J. Syst. Evol. Microbiol.">
        <title>The Global Catalogue of Microorganisms (GCM) 10K type strain sequencing project: providing services to taxonomists for standard genome sequencing and annotation.</title>
        <authorList>
            <consortium name="The Broad Institute Genomics Platform"/>
            <consortium name="The Broad Institute Genome Sequencing Center for Infectious Disease"/>
            <person name="Wu L."/>
            <person name="Ma J."/>
        </authorList>
    </citation>
    <scope>NUCLEOTIDE SEQUENCE [LARGE SCALE GENOMIC DNA]</scope>
    <source>
        <strain evidence="1 2">JCM 10303</strain>
    </source>
</reference>
<dbReference type="RefSeq" id="WP_009951650.1">
    <property type="nucleotide sequence ID" value="NZ_BAAAGS010000111.1"/>
</dbReference>
<name>A0ABN1EDL3_SACER</name>